<dbReference type="PANTHER" id="PTHR30580:SF0">
    <property type="entry name" value="PRIMOSOMAL PROTEIN N"/>
    <property type="match status" value="1"/>
</dbReference>
<dbReference type="CDD" id="cd17929">
    <property type="entry name" value="DEXHc_priA"/>
    <property type="match status" value="1"/>
</dbReference>
<keyword evidence="3 12" id="KW-0479">Metal-binding</keyword>
<dbReference type="PROSITE" id="PS51194">
    <property type="entry name" value="HELICASE_CTER"/>
    <property type="match status" value="1"/>
</dbReference>
<dbReference type="GO" id="GO:0006302">
    <property type="term" value="P:double-strand break repair"/>
    <property type="evidence" value="ECO:0007669"/>
    <property type="project" value="InterPro"/>
</dbReference>
<dbReference type="OrthoDB" id="9759544at2"/>
<proteinExistence type="inferred from homology"/>
<comment type="catalytic activity">
    <reaction evidence="11 12">
        <text>ATP + H2O = ADP + phosphate + H(+)</text>
        <dbReference type="Rhea" id="RHEA:13065"/>
        <dbReference type="ChEBI" id="CHEBI:15377"/>
        <dbReference type="ChEBI" id="CHEBI:15378"/>
        <dbReference type="ChEBI" id="CHEBI:30616"/>
        <dbReference type="ChEBI" id="CHEBI:43474"/>
        <dbReference type="ChEBI" id="CHEBI:456216"/>
        <dbReference type="EC" id="5.6.2.4"/>
    </reaction>
</comment>
<evidence type="ECO:0000256" key="12">
    <source>
        <dbReference type="HAMAP-Rule" id="MF_00983"/>
    </source>
</evidence>
<evidence type="ECO:0000256" key="4">
    <source>
        <dbReference type="ARBA" id="ARBA00022741"/>
    </source>
</evidence>
<evidence type="ECO:0000256" key="9">
    <source>
        <dbReference type="ARBA" id="ARBA00023125"/>
    </source>
</evidence>
<keyword evidence="2 12" id="KW-0235">DNA replication</keyword>
<feature type="binding site" evidence="12">
    <location>
        <position position="537"/>
    </location>
    <ligand>
        <name>Zn(2+)</name>
        <dbReference type="ChEBI" id="CHEBI:29105"/>
        <label>2</label>
    </ligand>
</feature>
<evidence type="ECO:0000256" key="6">
    <source>
        <dbReference type="ARBA" id="ARBA00022806"/>
    </source>
</evidence>
<keyword evidence="6 12" id="KW-0347">Helicase</keyword>
<dbReference type="Pfam" id="PF00271">
    <property type="entry name" value="Helicase_C"/>
    <property type="match status" value="1"/>
</dbReference>
<dbReference type="InterPro" id="IPR005259">
    <property type="entry name" value="PriA"/>
</dbReference>
<evidence type="ECO:0000313" key="15">
    <source>
        <dbReference type="EMBL" id="TCS89598.1"/>
    </source>
</evidence>
<comment type="subunit">
    <text evidence="12">Component of the replication restart primosome.</text>
</comment>
<feature type="binding site" evidence="12">
    <location>
        <position position="565"/>
    </location>
    <ligand>
        <name>Zn(2+)</name>
        <dbReference type="ChEBI" id="CHEBI:29105"/>
        <label>1</label>
    </ligand>
</feature>
<dbReference type="AlphaFoldDB" id="A0A4R3KXG0"/>
<evidence type="ECO:0000256" key="5">
    <source>
        <dbReference type="ARBA" id="ARBA00022801"/>
    </source>
</evidence>
<organism evidence="15 16">
    <name type="scientific">Keratinibaculum paraultunense</name>
    <dbReference type="NCBI Taxonomy" id="1278232"/>
    <lineage>
        <taxon>Bacteria</taxon>
        <taxon>Bacillati</taxon>
        <taxon>Bacillota</taxon>
        <taxon>Tissierellia</taxon>
        <taxon>Tissierellales</taxon>
        <taxon>Tepidimicrobiaceae</taxon>
        <taxon>Keratinibaculum</taxon>
    </lineage>
</organism>
<dbReference type="GO" id="GO:1990077">
    <property type="term" value="C:primosome complex"/>
    <property type="evidence" value="ECO:0007669"/>
    <property type="project" value="UniProtKB-UniRule"/>
</dbReference>
<comment type="function">
    <text evidence="12">Initiates the restart of stalled replication forks, which reloads the replicative helicase on sites other than the origin of replication. Recognizes and binds to abandoned replication forks and remodels them to uncover a helicase loading site. Promotes assembly of the primosome at these replication forks.</text>
</comment>
<feature type="domain" description="Helicase ATP-binding" evidence="13">
    <location>
        <begin position="297"/>
        <end position="463"/>
    </location>
</feature>
<dbReference type="GO" id="GO:0006269">
    <property type="term" value="P:DNA replication, synthesis of primer"/>
    <property type="evidence" value="ECO:0007669"/>
    <property type="project" value="UniProtKB-KW"/>
</dbReference>
<feature type="binding site" evidence="12">
    <location>
        <position position="528"/>
    </location>
    <ligand>
        <name>Zn(2+)</name>
        <dbReference type="ChEBI" id="CHEBI:29105"/>
        <label>1</label>
    </ligand>
</feature>
<dbReference type="GO" id="GO:0006310">
    <property type="term" value="P:DNA recombination"/>
    <property type="evidence" value="ECO:0007669"/>
    <property type="project" value="InterPro"/>
</dbReference>
<dbReference type="Pfam" id="PF04851">
    <property type="entry name" value="ResIII"/>
    <property type="match status" value="1"/>
</dbReference>
<evidence type="ECO:0000256" key="7">
    <source>
        <dbReference type="ARBA" id="ARBA00022833"/>
    </source>
</evidence>
<dbReference type="GO" id="GO:0016887">
    <property type="term" value="F:ATP hydrolysis activity"/>
    <property type="evidence" value="ECO:0007669"/>
    <property type="project" value="RHEA"/>
</dbReference>
<dbReference type="PROSITE" id="PS51192">
    <property type="entry name" value="HELICASE_ATP_BIND_1"/>
    <property type="match status" value="1"/>
</dbReference>
<dbReference type="InterPro" id="IPR006935">
    <property type="entry name" value="Helicase/UvrB_N"/>
</dbReference>
<evidence type="ECO:0000259" key="14">
    <source>
        <dbReference type="PROSITE" id="PS51194"/>
    </source>
</evidence>
<dbReference type="Pfam" id="PF18074">
    <property type="entry name" value="PriA_C"/>
    <property type="match status" value="1"/>
</dbReference>
<feature type="binding site" evidence="12">
    <location>
        <position position="552"/>
    </location>
    <ligand>
        <name>Zn(2+)</name>
        <dbReference type="ChEBI" id="CHEBI:29105"/>
        <label>2</label>
    </ligand>
</feature>
<gene>
    <name evidence="12" type="primary">priA</name>
    <name evidence="15" type="ORF">EDD65_10571</name>
</gene>
<dbReference type="GO" id="GO:0043138">
    <property type="term" value="F:3'-5' DNA helicase activity"/>
    <property type="evidence" value="ECO:0007669"/>
    <property type="project" value="UniProtKB-EC"/>
</dbReference>
<dbReference type="CDD" id="cd18804">
    <property type="entry name" value="SF2_C_priA"/>
    <property type="match status" value="1"/>
</dbReference>
<dbReference type="NCBIfam" id="TIGR00595">
    <property type="entry name" value="priA"/>
    <property type="match status" value="1"/>
</dbReference>
<dbReference type="Proteomes" id="UP000294567">
    <property type="component" value="Unassembled WGS sequence"/>
</dbReference>
<dbReference type="GO" id="GO:0003677">
    <property type="term" value="F:DNA binding"/>
    <property type="evidence" value="ECO:0007669"/>
    <property type="project" value="UniProtKB-UniRule"/>
</dbReference>
<dbReference type="Gene3D" id="3.40.50.300">
    <property type="entry name" value="P-loop containing nucleotide triphosphate hydrolases"/>
    <property type="match status" value="2"/>
</dbReference>
<evidence type="ECO:0000256" key="11">
    <source>
        <dbReference type="ARBA" id="ARBA00048988"/>
    </source>
</evidence>
<dbReference type="InterPro" id="IPR014001">
    <property type="entry name" value="Helicase_ATP-bd"/>
</dbReference>
<dbReference type="InterPro" id="IPR027417">
    <property type="entry name" value="P-loop_NTPase"/>
</dbReference>
<feature type="domain" description="Helicase C-terminal" evidence="14">
    <location>
        <begin position="560"/>
        <end position="725"/>
    </location>
</feature>
<dbReference type="InterPro" id="IPR040498">
    <property type="entry name" value="PriA_CRR"/>
</dbReference>
<dbReference type="SMART" id="SM00487">
    <property type="entry name" value="DEXDc"/>
    <property type="match status" value="1"/>
</dbReference>
<feature type="binding site" evidence="12">
    <location>
        <position position="568"/>
    </location>
    <ligand>
        <name>Zn(2+)</name>
        <dbReference type="ChEBI" id="CHEBI:29105"/>
        <label>1</label>
    </ligand>
</feature>
<dbReference type="FunFam" id="3.40.50.300:FF:000489">
    <property type="entry name" value="Primosome assembly protein PriA"/>
    <property type="match status" value="1"/>
</dbReference>
<feature type="binding site" evidence="12">
    <location>
        <position position="534"/>
    </location>
    <ligand>
        <name>Zn(2+)</name>
        <dbReference type="ChEBI" id="CHEBI:29105"/>
        <label>2</label>
    </ligand>
</feature>
<dbReference type="HAMAP" id="MF_00983">
    <property type="entry name" value="PriA"/>
    <property type="match status" value="1"/>
</dbReference>
<evidence type="ECO:0000256" key="8">
    <source>
        <dbReference type="ARBA" id="ARBA00022840"/>
    </source>
</evidence>
<dbReference type="Pfam" id="PF18319">
    <property type="entry name" value="Zn_ribbon_PriA"/>
    <property type="match status" value="1"/>
</dbReference>
<comment type="catalytic activity">
    <reaction evidence="12">
        <text>Couples ATP hydrolysis with the unwinding of duplex DNA by translocating in the 3'-5' direction.</text>
        <dbReference type="EC" id="5.6.2.4"/>
    </reaction>
</comment>
<feature type="binding site" evidence="12">
    <location>
        <position position="525"/>
    </location>
    <ligand>
        <name>Zn(2+)</name>
        <dbReference type="ChEBI" id="CHEBI:29105"/>
        <label>1</label>
    </ligand>
</feature>
<feature type="binding site" evidence="12">
    <location>
        <position position="555"/>
    </location>
    <ligand>
        <name>Zn(2+)</name>
        <dbReference type="ChEBI" id="CHEBI:29105"/>
        <label>2</label>
    </ligand>
</feature>
<dbReference type="RefSeq" id="WP_132027118.1">
    <property type="nucleotide sequence ID" value="NZ_CP068564.1"/>
</dbReference>
<evidence type="ECO:0000256" key="3">
    <source>
        <dbReference type="ARBA" id="ARBA00022723"/>
    </source>
</evidence>
<keyword evidence="16" id="KW-1185">Reference proteome</keyword>
<dbReference type="EC" id="5.6.2.4" evidence="12"/>
<sequence length="828" mass="95206">MKKKYAQVIVDNKATSTDKLYTYIIKSSMLDMLQEGMRVLVPFGRGNKIVKGIVVSIEEDYDNKYNLKSIIDIIDDKPLIPKDLIELSLWMSKEYLSSYLSAFQVVLPPGNYKEVQTIVSIKDTFKLKHYKLNSLEQKIINLLKIKGNNLKLETIKEYIKNSNINSAIKALEDKGLIETTLEIENLVGKKYEKYVSLENKSISYDDMVNIIGTRCYKQLEIAKYLLSLKGEDISLKELMKKTNSSLSTVKALEDKGIINIYNKEVYRTPIKGNIPKYKRQLLTPKQKKCVDEIMNSIKGKKEDKKFLIHGVTGSGKTEIYLHLVEEMLKFGKESIILVPEIALTPQTIERFVGRFGDNVAVLHSKLSNGERFDQWRKIKEGKVKIAVGARSAVFAPFNNLGLIVIDEEHENTYKSSMNPKYHAIEVAEKRCEQTGACLILGSATPSIESYYKAKNGKFKLLYLDERINSSEMPKVNIIDMRDELNRGNKSIFSKALYKAIDKNLRDNKQTILFLNRRGYSTFVSCRQCGYVVKCNSCDIAMTYHMKDNKLKCHYCGLAINPPNICPVCNSKYIKYFGIGTEKVENYTKKMFPNAVVKRMDMDTTTKKGSYESILKDMQNKKIDILIGTQMVAKGLDFENVTLVGIIAADTSLNLPDFRGPERTFQLITQVAGRAGRGDYEGKVIVQTYTPEHYSIQCAKEHDYISFYNKEILLREEFKYPPFVNIISIIIYGEDQKLVMNRSKEVYKHLLNEAFDINYKDFKKNIIGPYPAPLEKIKKNYRYQILIKCKDDELEDLKRIVEWVCILNKYKLDYQGIKFNIDINPNSIM</sequence>
<dbReference type="GO" id="GO:0006270">
    <property type="term" value="P:DNA replication initiation"/>
    <property type="evidence" value="ECO:0007669"/>
    <property type="project" value="TreeGrafter"/>
</dbReference>
<dbReference type="InterPro" id="IPR042115">
    <property type="entry name" value="PriA_3primeBD_sf"/>
</dbReference>
<dbReference type="NCBIfam" id="NF004066">
    <property type="entry name" value="PRK05580.1-3"/>
    <property type="match status" value="1"/>
</dbReference>
<keyword evidence="1 12" id="KW-0639">Primosome</keyword>
<accession>A0A4R3KXG0</accession>
<protein>
    <recommendedName>
        <fullName evidence="12">Replication restart protein PriA</fullName>
    </recommendedName>
    <alternativeName>
        <fullName evidence="12">ATP-dependent DNA helicase PriA</fullName>
        <ecNumber evidence="12">5.6.2.4</ecNumber>
    </alternativeName>
    <alternativeName>
        <fullName evidence="12">DNA 3'-5' helicase PriA</fullName>
    </alternativeName>
</protein>
<evidence type="ECO:0000256" key="2">
    <source>
        <dbReference type="ARBA" id="ARBA00022705"/>
    </source>
</evidence>
<dbReference type="InterPro" id="IPR001650">
    <property type="entry name" value="Helicase_C-like"/>
</dbReference>
<keyword evidence="8 12" id="KW-0067">ATP-binding</keyword>
<dbReference type="Pfam" id="PF17764">
    <property type="entry name" value="PriA_3primeBD"/>
    <property type="match status" value="1"/>
</dbReference>
<dbReference type="GO" id="GO:0008270">
    <property type="term" value="F:zinc ion binding"/>
    <property type="evidence" value="ECO:0007669"/>
    <property type="project" value="UniProtKB-UniRule"/>
</dbReference>
<name>A0A4R3KXG0_9FIRM</name>
<dbReference type="InterPro" id="IPR041222">
    <property type="entry name" value="PriA_3primeBD"/>
</dbReference>
<dbReference type="InterPro" id="IPR041236">
    <property type="entry name" value="PriA_C"/>
</dbReference>
<keyword evidence="7 12" id="KW-0862">Zinc</keyword>
<evidence type="ECO:0000256" key="10">
    <source>
        <dbReference type="ARBA" id="ARBA00023235"/>
    </source>
</evidence>
<comment type="cofactor">
    <cofactor evidence="12">
        <name>Zn(2+)</name>
        <dbReference type="ChEBI" id="CHEBI:29105"/>
    </cofactor>
    <text evidence="12">Binds 2 zinc ions per subunit.</text>
</comment>
<evidence type="ECO:0000313" key="16">
    <source>
        <dbReference type="Proteomes" id="UP000294567"/>
    </source>
</evidence>
<keyword evidence="5 12" id="KW-0378">Hydrolase</keyword>
<evidence type="ECO:0000259" key="13">
    <source>
        <dbReference type="PROSITE" id="PS51192"/>
    </source>
</evidence>
<keyword evidence="4 12" id="KW-0547">Nucleotide-binding</keyword>
<keyword evidence="9 12" id="KW-0238">DNA-binding</keyword>
<comment type="caution">
    <text evidence="15">The sequence shown here is derived from an EMBL/GenBank/DDBJ whole genome shotgun (WGS) entry which is preliminary data.</text>
</comment>
<comment type="similarity">
    <text evidence="12">Belongs to the helicase family. PriA subfamily.</text>
</comment>
<evidence type="ECO:0000256" key="1">
    <source>
        <dbReference type="ARBA" id="ARBA00022515"/>
    </source>
</evidence>
<dbReference type="FunFam" id="3.40.1440.60:FF:000001">
    <property type="entry name" value="Primosomal protein N"/>
    <property type="match status" value="1"/>
</dbReference>
<dbReference type="PANTHER" id="PTHR30580">
    <property type="entry name" value="PRIMOSOMAL PROTEIN N"/>
    <property type="match status" value="1"/>
</dbReference>
<dbReference type="SMART" id="SM00490">
    <property type="entry name" value="HELICc"/>
    <property type="match status" value="1"/>
</dbReference>
<reference evidence="15 16" key="1">
    <citation type="submission" date="2019-03" db="EMBL/GenBank/DDBJ databases">
        <title>Genomic Encyclopedia of Type Strains, Phase IV (KMG-IV): sequencing the most valuable type-strain genomes for metagenomic binning, comparative biology and taxonomic classification.</title>
        <authorList>
            <person name="Goeker M."/>
        </authorList>
    </citation>
    <scope>NUCLEOTIDE SEQUENCE [LARGE SCALE GENOMIC DNA]</scope>
    <source>
        <strain evidence="15 16">DSM 26752</strain>
    </source>
</reference>
<dbReference type="GO" id="GO:0005524">
    <property type="term" value="F:ATP binding"/>
    <property type="evidence" value="ECO:0007669"/>
    <property type="project" value="UniProtKB-UniRule"/>
</dbReference>
<keyword evidence="10 12" id="KW-0413">Isomerase</keyword>
<dbReference type="SUPFAM" id="SSF52540">
    <property type="entry name" value="P-loop containing nucleoside triphosphate hydrolases"/>
    <property type="match status" value="2"/>
</dbReference>
<dbReference type="EMBL" id="SMAE01000005">
    <property type="protein sequence ID" value="TCS89598.1"/>
    <property type="molecule type" value="Genomic_DNA"/>
</dbReference>
<dbReference type="Gene3D" id="3.40.1440.60">
    <property type="entry name" value="PriA, 3(prime) DNA-binding domain"/>
    <property type="match status" value="1"/>
</dbReference>